<protein>
    <submittedName>
        <fullName evidence="1">Uncharacterized protein</fullName>
    </submittedName>
</protein>
<organism evidence="1 2">
    <name type="scientific">Bergeyella zoohelcum</name>
    <dbReference type="NCBI Taxonomy" id="1015"/>
    <lineage>
        <taxon>Bacteria</taxon>
        <taxon>Pseudomonadati</taxon>
        <taxon>Bacteroidota</taxon>
        <taxon>Flavobacteriia</taxon>
        <taxon>Flavobacteriales</taxon>
        <taxon>Weeksellaceae</taxon>
        <taxon>Bergeyella</taxon>
    </lineage>
</organism>
<reference evidence="1 2" key="1">
    <citation type="submission" date="2018-06" db="EMBL/GenBank/DDBJ databases">
        <authorList>
            <consortium name="Pathogen Informatics"/>
            <person name="Doyle S."/>
        </authorList>
    </citation>
    <scope>NUCLEOTIDE SEQUENCE [LARGE SCALE GENOMIC DNA]</scope>
    <source>
        <strain evidence="1 2">NCTC11661</strain>
    </source>
</reference>
<name>A0A376C0C7_9FLAO</name>
<evidence type="ECO:0000313" key="1">
    <source>
        <dbReference type="EMBL" id="SSZ55663.1"/>
    </source>
</evidence>
<dbReference type="AlphaFoldDB" id="A0A376C0C7"/>
<dbReference type="RefSeq" id="WP_002689082.1">
    <property type="nucleotide sequence ID" value="NZ_UFTJ01000002.1"/>
</dbReference>
<sequence>MRMNKVIITVFFLLMVNISFKSQTISIIDSLDAKPVSFVEVVMDGKLFYADSLGKFRVHRTFDELVLRKEGYYDKKVNAFTGKILLSQKVVRIPEVHLAKREKKTFGFPAKKNRSVRLSSITPRSVELGYLIENPYQKSGILKSMMLPMKKVFDNENARLFIRFYPIENGVPAKESIDNSLVIIGLNQMVKNKNNIPLENIPISEEGILLSVQVIEEFGTSDVNQPIKSSVQFFSSSKKVPFFIRNTQKEWKRFEEDFPLIGVSFEGRF</sequence>
<dbReference type="Proteomes" id="UP000255515">
    <property type="component" value="Unassembled WGS sequence"/>
</dbReference>
<dbReference type="EMBL" id="UFTJ01000002">
    <property type="protein sequence ID" value="SSZ55663.1"/>
    <property type="molecule type" value="Genomic_DNA"/>
</dbReference>
<proteinExistence type="predicted"/>
<accession>A0A376C0C7</accession>
<evidence type="ECO:0000313" key="2">
    <source>
        <dbReference type="Proteomes" id="UP000255515"/>
    </source>
</evidence>
<gene>
    <name evidence="1" type="ORF">NCTC11661_01059</name>
</gene>